<proteinExistence type="predicted"/>
<dbReference type="Proteomes" id="UP000499080">
    <property type="component" value="Unassembled WGS sequence"/>
</dbReference>
<comment type="caution">
    <text evidence="1">The sequence shown here is derived from an EMBL/GenBank/DDBJ whole genome shotgun (WGS) entry which is preliminary data.</text>
</comment>
<dbReference type="EMBL" id="BGPR01024790">
    <property type="protein sequence ID" value="GBN93131.1"/>
    <property type="molecule type" value="Genomic_DNA"/>
</dbReference>
<keyword evidence="2" id="KW-1185">Reference proteome</keyword>
<protein>
    <submittedName>
        <fullName evidence="1">Uncharacterized protein</fullName>
    </submittedName>
</protein>
<gene>
    <name evidence="1" type="ORF">AVEN_82703_1</name>
</gene>
<reference evidence="1 2" key="1">
    <citation type="journal article" date="2019" name="Sci. Rep.">
        <title>Orb-weaving spider Araneus ventricosus genome elucidates the spidroin gene catalogue.</title>
        <authorList>
            <person name="Kono N."/>
            <person name="Nakamura H."/>
            <person name="Ohtoshi R."/>
            <person name="Moran D.A.P."/>
            <person name="Shinohara A."/>
            <person name="Yoshida Y."/>
            <person name="Fujiwara M."/>
            <person name="Mori M."/>
            <person name="Tomita M."/>
            <person name="Arakawa K."/>
        </authorList>
    </citation>
    <scope>NUCLEOTIDE SEQUENCE [LARGE SCALE GENOMIC DNA]</scope>
</reference>
<evidence type="ECO:0000313" key="2">
    <source>
        <dbReference type="Proteomes" id="UP000499080"/>
    </source>
</evidence>
<accession>A0A4Y2SYT6</accession>
<sequence length="131" mass="14544">MCTVLTNSITSRAGLLTRMAVLFTLCMDRSPAQLCSGERTIDGVWLLQQDDVVRTGPERWDFPSSRPRATQVCLKEPPAESYPMLCLVHTGSYAQGGRAPGGTCHMSDLELCDRWESVHQFWSYTLPSSCA</sequence>
<evidence type="ECO:0000313" key="1">
    <source>
        <dbReference type="EMBL" id="GBN93131.1"/>
    </source>
</evidence>
<dbReference type="AlphaFoldDB" id="A0A4Y2SYT6"/>
<name>A0A4Y2SYT6_ARAVE</name>
<organism evidence="1 2">
    <name type="scientific">Araneus ventricosus</name>
    <name type="common">Orbweaver spider</name>
    <name type="synonym">Epeira ventricosa</name>
    <dbReference type="NCBI Taxonomy" id="182803"/>
    <lineage>
        <taxon>Eukaryota</taxon>
        <taxon>Metazoa</taxon>
        <taxon>Ecdysozoa</taxon>
        <taxon>Arthropoda</taxon>
        <taxon>Chelicerata</taxon>
        <taxon>Arachnida</taxon>
        <taxon>Araneae</taxon>
        <taxon>Araneomorphae</taxon>
        <taxon>Entelegynae</taxon>
        <taxon>Araneoidea</taxon>
        <taxon>Araneidae</taxon>
        <taxon>Araneus</taxon>
    </lineage>
</organism>